<sequence length="159" mass="18318">MKIFDDTKGAGIQAETACGDAWFFVAWFIAKVLEIEGIKRFISKIKSNTEVIYKDQAIKAKDLWEKVTLELISGRSIKAGAVVVKIKGFKDPLKIVLVEELDKCGRAKARYILVCTDINYSKDKIIEAYKLRWTIECFFRTGKQRFGLDKFHVRKFNEI</sequence>
<dbReference type="GO" id="GO:0004803">
    <property type="term" value="F:transposase activity"/>
    <property type="evidence" value="ECO:0007669"/>
    <property type="project" value="InterPro"/>
</dbReference>
<comment type="caution">
    <text evidence="2">The sequence shown here is derived from an EMBL/GenBank/DDBJ whole genome shotgun (WGS) entry which is preliminary data.</text>
</comment>
<feature type="non-terminal residue" evidence="2">
    <location>
        <position position="159"/>
    </location>
</feature>
<evidence type="ECO:0000259" key="1">
    <source>
        <dbReference type="Pfam" id="PF01609"/>
    </source>
</evidence>
<name>X1KVV5_9ZZZZ</name>
<dbReference type="SUPFAM" id="SSF53098">
    <property type="entry name" value="Ribonuclease H-like"/>
    <property type="match status" value="1"/>
</dbReference>
<dbReference type="Gene3D" id="3.90.350.10">
    <property type="entry name" value="Transposase Inhibitor Protein From Tn5, Chain A, domain 1"/>
    <property type="match status" value="1"/>
</dbReference>
<dbReference type="InterPro" id="IPR002559">
    <property type="entry name" value="Transposase_11"/>
</dbReference>
<feature type="domain" description="Transposase IS4-like" evidence="1">
    <location>
        <begin position="40"/>
        <end position="157"/>
    </location>
</feature>
<evidence type="ECO:0000313" key="2">
    <source>
        <dbReference type="EMBL" id="GAH86093.1"/>
    </source>
</evidence>
<dbReference type="InterPro" id="IPR012337">
    <property type="entry name" value="RNaseH-like_sf"/>
</dbReference>
<reference evidence="2" key="1">
    <citation type="journal article" date="2014" name="Front. Microbiol.">
        <title>High frequency of phylogenetically diverse reductive dehalogenase-homologous genes in deep subseafloor sedimentary metagenomes.</title>
        <authorList>
            <person name="Kawai M."/>
            <person name="Futagami T."/>
            <person name="Toyoda A."/>
            <person name="Takaki Y."/>
            <person name="Nishi S."/>
            <person name="Hori S."/>
            <person name="Arai W."/>
            <person name="Tsubouchi T."/>
            <person name="Morono Y."/>
            <person name="Uchiyama I."/>
            <person name="Ito T."/>
            <person name="Fujiyama A."/>
            <person name="Inagaki F."/>
            <person name="Takami H."/>
        </authorList>
    </citation>
    <scope>NUCLEOTIDE SEQUENCE</scope>
    <source>
        <strain evidence="2">Expedition CK06-06</strain>
    </source>
</reference>
<dbReference type="AlphaFoldDB" id="X1KVV5"/>
<protein>
    <recommendedName>
        <fullName evidence="1">Transposase IS4-like domain-containing protein</fullName>
    </recommendedName>
</protein>
<dbReference type="EMBL" id="BARU01043879">
    <property type="protein sequence ID" value="GAH86093.1"/>
    <property type="molecule type" value="Genomic_DNA"/>
</dbReference>
<organism evidence="2">
    <name type="scientific">marine sediment metagenome</name>
    <dbReference type="NCBI Taxonomy" id="412755"/>
    <lineage>
        <taxon>unclassified sequences</taxon>
        <taxon>metagenomes</taxon>
        <taxon>ecological metagenomes</taxon>
    </lineage>
</organism>
<gene>
    <name evidence="2" type="ORF">S03H2_67100</name>
</gene>
<proteinExistence type="predicted"/>
<dbReference type="GO" id="GO:0006313">
    <property type="term" value="P:DNA transposition"/>
    <property type="evidence" value="ECO:0007669"/>
    <property type="project" value="InterPro"/>
</dbReference>
<accession>X1KVV5</accession>
<dbReference type="GO" id="GO:0003677">
    <property type="term" value="F:DNA binding"/>
    <property type="evidence" value="ECO:0007669"/>
    <property type="project" value="InterPro"/>
</dbReference>
<dbReference type="Pfam" id="PF01609">
    <property type="entry name" value="DDE_Tnp_1"/>
    <property type="match status" value="1"/>
</dbReference>